<dbReference type="PANTHER" id="PTHR33112:SF16">
    <property type="entry name" value="HETEROKARYON INCOMPATIBILITY DOMAIN-CONTAINING PROTEIN"/>
    <property type="match status" value="1"/>
</dbReference>
<dbReference type="Proteomes" id="UP000503462">
    <property type="component" value="Chromosome 2"/>
</dbReference>
<dbReference type="PANTHER" id="PTHR33112">
    <property type="entry name" value="DOMAIN PROTEIN, PUTATIVE-RELATED"/>
    <property type="match status" value="1"/>
</dbReference>
<protein>
    <recommendedName>
        <fullName evidence="1">Heterokaryon incompatibility domain-containing protein</fullName>
    </recommendedName>
</protein>
<dbReference type="AlphaFoldDB" id="A0A6H0XR64"/>
<accession>A0A6H0XR64</accession>
<evidence type="ECO:0000313" key="3">
    <source>
        <dbReference type="Proteomes" id="UP000503462"/>
    </source>
</evidence>
<dbReference type="EMBL" id="CP051140">
    <property type="protein sequence ID" value="QIW97118.1"/>
    <property type="molecule type" value="Genomic_DNA"/>
</dbReference>
<feature type="domain" description="Heterokaryon incompatibility" evidence="1">
    <location>
        <begin position="186"/>
        <end position="345"/>
    </location>
</feature>
<reference evidence="2 3" key="1">
    <citation type="journal article" date="2016" name="Sci. Rep.">
        <title>Peltaster fructicola genome reveals evolution from an invasive phytopathogen to an ectophytic parasite.</title>
        <authorList>
            <person name="Xu C."/>
            <person name="Chen H."/>
            <person name="Gleason M.L."/>
            <person name="Xu J.R."/>
            <person name="Liu H."/>
            <person name="Zhang R."/>
            <person name="Sun G."/>
        </authorList>
    </citation>
    <scope>NUCLEOTIDE SEQUENCE [LARGE SCALE GENOMIC DNA]</scope>
    <source>
        <strain evidence="2 3">LNHT1506</strain>
    </source>
</reference>
<dbReference type="OrthoDB" id="3486565at2759"/>
<organism evidence="2 3">
    <name type="scientific">Peltaster fructicola</name>
    <dbReference type="NCBI Taxonomy" id="286661"/>
    <lineage>
        <taxon>Eukaryota</taxon>
        <taxon>Fungi</taxon>
        <taxon>Dikarya</taxon>
        <taxon>Ascomycota</taxon>
        <taxon>Pezizomycotina</taxon>
        <taxon>Dothideomycetes</taxon>
        <taxon>Dothideomycetes incertae sedis</taxon>
        <taxon>Peltaster</taxon>
    </lineage>
</organism>
<name>A0A6H0XR64_9PEZI</name>
<dbReference type="Pfam" id="PF06985">
    <property type="entry name" value="HET"/>
    <property type="match status" value="1"/>
</dbReference>
<proteinExistence type="predicted"/>
<keyword evidence="3" id="KW-1185">Reference proteome</keyword>
<gene>
    <name evidence="2" type="ORF">AMS68_002636</name>
</gene>
<dbReference type="InterPro" id="IPR010730">
    <property type="entry name" value="HET"/>
</dbReference>
<evidence type="ECO:0000313" key="2">
    <source>
        <dbReference type="EMBL" id="QIW97118.1"/>
    </source>
</evidence>
<sequence>MLCRICDYTFFDPERVYYDDILTFHYKSYGGPKSIGWAWLYSLLDLKLTQPFWVTFHYSAAGEIHDFASTSISLPGYDRISYGRDEYEKRVIFDAGSPLELLESNANSKQRIRARIGSRTRNAGCVLGRPIADGVDYALCLSWLKQCIREHKVCREPREPGHPTRLLRIAGQKVFLAEVNNQDLRYVALSHCWGSNSQPLVTNSSNVRIHISLGIDILQLPLTFQDAVTATLKLGFDHLWIDTLCIIQDSEDDWSTECQKMGGIYSNAVLTIAPPGAKDVNTGFLKGRQTCHDKERASIELEHHSAEPAYRKHDTVVISSESLTTILPVKAEMPPVWAKRGWTLQQRLLSSRILYFGTKQLYFECHALTRYEDIWPAIPHSNWQDRAVDSEHRVPKDFMQPDTSVEHALARWYDVVHNFVSRSLSRESDKLPALSGIARCVQRCLQAEYYAGLWSTDMVYGLSWMRLAGADQHAKCQIPVEHRGPSWSWSSCDYDIDYHHRPRRIYGYEAGFEAQAAVVGVTVQAIRDTFGQIRSGECVVRSRVKPAVIREAYSTLHGDLPEALRLFDSQTGALVGNVILDQPYTPQSHACFEKDVKCVLLGNDFHEGKGAWYALALEPVNEPSLSRSDCYLRIGMVCSSMEYEQGFYAVGPRGESNAMEESIRKHWFDDGLERTVRIQ</sequence>
<evidence type="ECO:0000259" key="1">
    <source>
        <dbReference type="Pfam" id="PF06985"/>
    </source>
</evidence>